<gene>
    <name evidence="1" type="ORF">BKG61_24140</name>
</gene>
<proteinExistence type="predicted"/>
<sequence>MIPIQDAGRGTLLYMHTLASALATASDETVVLLGLAGVREPSPAAQKSAVAAHLDAAMARLDATIRSKKVAPSRMPRATQGRLMIQDGEVYDAVAHTYQPGFPFAAFVTAFVAGSRG</sequence>
<dbReference type="RefSeq" id="WP_019346742.1">
    <property type="nucleotide sequence ID" value="NZ_MLCL01000022.1"/>
</dbReference>
<evidence type="ECO:0000313" key="2">
    <source>
        <dbReference type="Proteomes" id="UP000179636"/>
    </source>
</evidence>
<comment type="caution">
    <text evidence="1">The sequence shown here is derived from an EMBL/GenBank/DDBJ whole genome shotgun (WGS) entry which is preliminary data.</text>
</comment>
<protein>
    <submittedName>
        <fullName evidence="1">Uncharacterized protein</fullName>
    </submittedName>
</protein>
<dbReference type="OrthoDB" id="4641840at2"/>
<evidence type="ECO:0000313" key="1">
    <source>
        <dbReference type="EMBL" id="OHT92446.1"/>
    </source>
</evidence>
<reference evidence="1 2" key="1">
    <citation type="submission" date="2016-10" db="EMBL/GenBank/DDBJ databases">
        <title>Evaluation of Human, Animal and Environmental Mycobacterium chelonae Isolates by Core Genome Phylogenomic Analysis, Targeted Gene Comparison, and Anti-microbial Susceptibility Patterns: A Tale of Mistaken Identities.</title>
        <authorList>
            <person name="Fogelson S.B."/>
            <person name="Camus A.C."/>
            <person name="Lorenz W."/>
            <person name="Vasireddy R."/>
            <person name="Vasireddy S."/>
            <person name="Smith T."/>
            <person name="Brown-Elliott B.A."/>
            <person name="Wallace R.J.Jr."/>
            <person name="Hasan N.A."/>
            <person name="Reischl U."/>
            <person name="Sanchez S."/>
        </authorList>
    </citation>
    <scope>NUCLEOTIDE SEQUENCE [LARGE SCALE GENOMIC DNA]</scope>
    <source>
        <strain evidence="1 2">24999</strain>
    </source>
</reference>
<dbReference type="EMBL" id="MLHV01000029">
    <property type="protein sequence ID" value="OHT92446.1"/>
    <property type="molecule type" value="Genomic_DNA"/>
</dbReference>
<dbReference type="AlphaFoldDB" id="A0A1S1JUM8"/>
<name>A0A1S1JUM8_9MYCO</name>
<dbReference type="Proteomes" id="UP000179636">
    <property type="component" value="Unassembled WGS sequence"/>
</dbReference>
<accession>A0A1S1JUM8</accession>
<accession>A0A1Q9WFY0</accession>
<keyword evidence="2" id="KW-1185">Reference proteome</keyword>
<organism evidence="1 2">
    <name type="scientific">Mycobacterium syngnathidarum</name>
    <dbReference type="NCBI Taxonomy" id="1908205"/>
    <lineage>
        <taxon>Bacteria</taxon>
        <taxon>Bacillati</taxon>
        <taxon>Actinomycetota</taxon>
        <taxon>Actinomycetes</taxon>
        <taxon>Mycobacteriales</taxon>
        <taxon>Mycobacteriaceae</taxon>
        <taxon>Mycobacterium</taxon>
    </lineage>
</organism>